<reference evidence="3 4" key="1">
    <citation type="submission" date="2015-03" db="EMBL/GenBank/DDBJ databases">
        <authorList>
            <person name="Radwan O."/>
            <person name="Al-Naeli F.A."/>
            <person name="Rendon G.A."/>
            <person name="Fields C."/>
        </authorList>
    </citation>
    <scope>NUCLEOTIDE SEQUENCE [LARGE SCALE GENOMIC DNA]</scope>
    <source>
        <strain evidence="3">CR-DP1</strain>
    </source>
</reference>
<feature type="compositionally biased region" description="Low complexity" evidence="1">
    <location>
        <begin position="551"/>
        <end position="562"/>
    </location>
</feature>
<dbReference type="EMBL" id="LAEV01001776">
    <property type="protein sequence ID" value="KKA27331.1"/>
    <property type="molecule type" value="Genomic_DNA"/>
</dbReference>
<keyword evidence="2" id="KW-0812">Transmembrane</keyword>
<dbReference type="Proteomes" id="UP000033483">
    <property type="component" value="Unassembled WGS sequence"/>
</dbReference>
<dbReference type="AlphaFoldDB" id="A0A0F4ZB19"/>
<keyword evidence="2" id="KW-0472">Membrane</keyword>
<feature type="compositionally biased region" description="Low complexity" evidence="1">
    <location>
        <begin position="527"/>
        <end position="543"/>
    </location>
</feature>
<feature type="transmembrane region" description="Helical" evidence="2">
    <location>
        <begin position="302"/>
        <end position="321"/>
    </location>
</feature>
<feature type="transmembrane region" description="Helical" evidence="2">
    <location>
        <begin position="261"/>
        <end position="282"/>
    </location>
</feature>
<feature type="transmembrane region" description="Helical" evidence="2">
    <location>
        <begin position="88"/>
        <end position="107"/>
    </location>
</feature>
<evidence type="ECO:0000313" key="3">
    <source>
        <dbReference type="EMBL" id="KKA27331.1"/>
    </source>
</evidence>
<proteinExistence type="predicted"/>
<comment type="caution">
    <text evidence="3">The sequence shown here is derived from an EMBL/GenBank/DDBJ whole genome shotgun (WGS) entry which is preliminary data.</text>
</comment>
<feature type="transmembrane region" description="Helical" evidence="2">
    <location>
        <begin position="212"/>
        <end position="230"/>
    </location>
</feature>
<organism evidence="3 4">
    <name type="scientific">Thielaviopsis punctulata</name>
    <dbReference type="NCBI Taxonomy" id="72032"/>
    <lineage>
        <taxon>Eukaryota</taxon>
        <taxon>Fungi</taxon>
        <taxon>Dikarya</taxon>
        <taxon>Ascomycota</taxon>
        <taxon>Pezizomycotina</taxon>
        <taxon>Sordariomycetes</taxon>
        <taxon>Hypocreomycetidae</taxon>
        <taxon>Microascales</taxon>
        <taxon>Ceratocystidaceae</taxon>
        <taxon>Thielaviopsis</taxon>
    </lineage>
</organism>
<dbReference type="InterPro" id="IPR018830">
    <property type="entry name" value="DUF2434"/>
</dbReference>
<name>A0A0F4ZB19_9PEZI</name>
<feature type="transmembrane region" description="Helical" evidence="2">
    <location>
        <begin position="160"/>
        <end position="182"/>
    </location>
</feature>
<feature type="compositionally biased region" description="Polar residues" evidence="1">
    <location>
        <begin position="563"/>
        <end position="574"/>
    </location>
</feature>
<evidence type="ECO:0000313" key="4">
    <source>
        <dbReference type="Proteomes" id="UP000033483"/>
    </source>
</evidence>
<gene>
    <name evidence="3" type="ORF">TD95_002303</name>
</gene>
<evidence type="ECO:0000256" key="2">
    <source>
        <dbReference type="SAM" id="Phobius"/>
    </source>
</evidence>
<feature type="region of interest" description="Disordered" evidence="1">
    <location>
        <begin position="422"/>
        <end position="487"/>
    </location>
</feature>
<feature type="transmembrane region" description="Helical" evidence="2">
    <location>
        <begin position="128"/>
        <end position="148"/>
    </location>
</feature>
<dbReference type="Pfam" id="PF10361">
    <property type="entry name" value="DUF2434"/>
    <property type="match status" value="1"/>
</dbReference>
<accession>A0A0F4ZB19</accession>
<keyword evidence="2" id="KW-1133">Transmembrane helix</keyword>
<keyword evidence="4" id="KW-1185">Reference proteome</keyword>
<protein>
    <submittedName>
        <fullName evidence="3">Uncharacterized protein</fullName>
    </submittedName>
</protein>
<feature type="transmembrane region" description="Helical" evidence="2">
    <location>
        <begin position="341"/>
        <end position="362"/>
    </location>
</feature>
<feature type="region of interest" description="Disordered" evidence="1">
    <location>
        <begin position="513"/>
        <end position="574"/>
    </location>
</feature>
<dbReference type="OrthoDB" id="5308502at2759"/>
<sequence length="574" mass="66063">MTIPLENSLPWPAGDNDTDTIIGGHHLNITLLEQWNYTLYSNHTLSNFSKCKLVLEPHFPYAIFANGSFANSTNCYRAMLPTGPRGHVGTAFIVMYAVCLFFILPCLRKHGRLHLPTERRFFPIGRRWQWYWGSFVCACGLIGLFANIDVDRYYLPSIPIVITSFFWYLMQMGAMALVWEAIRHWNSWSERQWIDPNPFAYPQFDRRGMFEFWLPLVYYLFLWMNFFLVIPQSWSKTQLQRSQQQIDLRAIPFAHSPRFKAAAVFLMLCYFINFISLAHTIWHYKPRGRNAFWQGINFVRYIPVRFWFILPLQAAMISFQWAVCFRWDINPININADVKTIYVVGHAPMVAIMLIQCIWGWHHPNEDLELIRQRKARNAAIDSEMGIVNKPSWWKRVTSDDHLNLSVIERLRRRVAAVGGGRRRDDAAVMMDDGTTEQQSGAESGPYRDNIEMSPGASGPSPRRANPKPLSQRPVLPTPYTGKSDQRRYERTLQFASELLFPSAKPRLTQQQLRELQEDTPPPPYQPAAQASSSASAPLLDSRSSARRGSDASTASADSTTGLNRQTPKSMLDV</sequence>
<evidence type="ECO:0000256" key="1">
    <source>
        <dbReference type="SAM" id="MobiDB-lite"/>
    </source>
</evidence>